<dbReference type="EMBL" id="FOKO01000003">
    <property type="protein sequence ID" value="SFC54970.1"/>
    <property type="molecule type" value="Genomic_DNA"/>
</dbReference>
<dbReference type="KEGG" id="kor:AWR26_09270"/>
<dbReference type="InterPro" id="IPR011646">
    <property type="entry name" value="KAP_P-loop"/>
</dbReference>
<name>A0AA94H429_9ENTR</name>
<dbReference type="Proteomes" id="UP000182314">
    <property type="component" value="Unassembled WGS sequence"/>
</dbReference>
<dbReference type="AlphaFoldDB" id="A0AA94H429"/>
<reference evidence="3 5" key="1">
    <citation type="submission" date="2016-10" db="EMBL/GenBank/DDBJ databases">
        <authorList>
            <person name="Varghese N."/>
            <person name="Submissions S."/>
        </authorList>
    </citation>
    <scope>NUCLEOTIDE SEQUENCE [LARGE SCALE GENOMIC DNA]</scope>
    <source>
        <strain evidence="3 5">CGMCC 1.7012</strain>
    </source>
</reference>
<protein>
    <submittedName>
        <fullName evidence="3">KAP family P-loop domain-containing protein</fullName>
    </submittedName>
</protein>
<feature type="domain" description="KAP NTPase" evidence="1">
    <location>
        <begin position="5"/>
        <end position="261"/>
    </location>
</feature>
<evidence type="ECO:0000313" key="3">
    <source>
        <dbReference type="EMBL" id="SFC54970.1"/>
    </source>
</evidence>
<evidence type="ECO:0000313" key="5">
    <source>
        <dbReference type="Proteomes" id="UP000182314"/>
    </source>
</evidence>
<evidence type="ECO:0000313" key="2">
    <source>
        <dbReference type="EMBL" id="ANI82337.1"/>
    </source>
</evidence>
<dbReference type="EMBL" id="CP014007">
    <property type="protein sequence ID" value="ANI82337.1"/>
    <property type="molecule type" value="Genomic_DNA"/>
</dbReference>
<dbReference type="InterPro" id="IPR027417">
    <property type="entry name" value="P-loop_NTPase"/>
</dbReference>
<dbReference type="Proteomes" id="UP000078227">
    <property type="component" value="Chromosome"/>
</dbReference>
<evidence type="ECO:0000313" key="4">
    <source>
        <dbReference type="Proteomes" id="UP000078227"/>
    </source>
</evidence>
<dbReference type="Pfam" id="PF07693">
    <property type="entry name" value="KAP_NTPase"/>
    <property type="match status" value="1"/>
</dbReference>
<accession>A0AA94H429</accession>
<dbReference type="RefSeq" id="WP_064565245.1">
    <property type="nucleotide sequence ID" value="NZ_CP014007.2"/>
</dbReference>
<dbReference type="Gene3D" id="3.40.50.300">
    <property type="entry name" value="P-loop containing nucleotide triphosphate hydrolases"/>
    <property type="match status" value="1"/>
</dbReference>
<evidence type="ECO:0000259" key="1">
    <source>
        <dbReference type="Pfam" id="PF07693"/>
    </source>
</evidence>
<reference evidence="2 4" key="2">
    <citation type="submission" date="2021-03" db="EMBL/GenBank/DDBJ databases">
        <authorList>
            <person name="Li Y."/>
            <person name="Li S."/>
            <person name="Chen M."/>
            <person name="Peng G."/>
            <person name="Tan Z."/>
            <person name="An Q."/>
        </authorList>
    </citation>
    <scope>NUCLEOTIDE SEQUENCE [LARGE SCALE GENOMIC DNA]</scope>
    <source>
        <strain evidence="2 4">Ola 51</strain>
    </source>
</reference>
<proteinExistence type="predicted"/>
<gene>
    <name evidence="2" type="ORF">AWR26_09270</name>
    <name evidence="3" type="ORF">SAMN05216286_2671</name>
</gene>
<sequence>MTVNNHLITNLEEYLKAPKPEYAFLIDGNWGVGKSFFLAEFIRKYTTVNKYKKIITISLFGFKSTSSIDEAIFKGLHPILGHENTKLAGNILKGALKLGLKVDLGEGTNDKKSININFDFNKTSFFDKSLNKKNAQEIILALDDFERTNIPLKELLGYVNQLVEISNVKVILVADQTKLTSTQYVDESTIATYRNFKEKTIGKTFYVQHDVTEVLNSFLKSIESKTLKNHIEIIKKTHERSEYNNLRLLRQTIEDFNIFSKKIDQKYLKNTEFTDILINLFFSFSLEIKRNCLTQEEFLEKLKNIDTHNKKYSIDNAILYSHDIWREILFNSNCEEVDNATSKLYFFQATEQVTQVKAELPTWKKLIHYNELEDDEFDSLIHQVKESFLSAEEKTLFLFFRELDLLLFFIKLNFIDDIREQLEVHAKTKILEILESETTKQELLNMPEGYDRSGYNFFSRQDPLFIKLFQISINKKEEIIIKDKENLSKLFTTSVTNAFTTMDKEKLEELILNEYKFKPLFHVVPPESFYDMLLKCDNKWQNHLLFLLETRYFSWDTLNNHRPASFMTSEKDFWEKICDLLQSGIASLEGNKIKKYIIQEKTLPLFEKIRQQLN</sequence>
<keyword evidence="4" id="KW-1185">Reference proteome</keyword>
<organism evidence="3 5">
    <name type="scientific">Kosakonia oryzae</name>
    <dbReference type="NCBI Taxonomy" id="497725"/>
    <lineage>
        <taxon>Bacteria</taxon>
        <taxon>Pseudomonadati</taxon>
        <taxon>Pseudomonadota</taxon>
        <taxon>Gammaproteobacteria</taxon>
        <taxon>Enterobacterales</taxon>
        <taxon>Enterobacteriaceae</taxon>
        <taxon>Kosakonia</taxon>
    </lineage>
</organism>